<accession>A0AAW6CG15</accession>
<gene>
    <name evidence="1" type="ORF">PND83_02490</name>
    <name evidence="2" type="ORF">PNE06_10210</name>
</gene>
<evidence type="ECO:0000313" key="2">
    <source>
        <dbReference type="EMBL" id="MDB7933443.1"/>
    </source>
</evidence>
<evidence type="ECO:0000313" key="3">
    <source>
        <dbReference type="Proteomes" id="UP001211173"/>
    </source>
</evidence>
<reference evidence="2" key="1">
    <citation type="submission" date="2023-01" db="EMBL/GenBank/DDBJ databases">
        <title>Human gut microbiome strain richness.</title>
        <authorList>
            <person name="Chen-Liaw A."/>
        </authorList>
    </citation>
    <scope>NUCLEOTIDE SEQUENCE</scope>
    <source>
        <strain evidence="2">1001287st1_F4_1001285I_161205</strain>
        <strain evidence="1">2225st1_A6_2225SCRN_200828</strain>
    </source>
</reference>
<evidence type="ECO:0000313" key="1">
    <source>
        <dbReference type="EMBL" id="MDB7904839.1"/>
    </source>
</evidence>
<dbReference type="RefSeq" id="WP_195384023.1">
    <property type="nucleotide sequence ID" value="NZ_BAABXT010000001.1"/>
</dbReference>
<sequence length="502" mass="54412">MAVFDVTPNIGGNKLVPGNGASITNEAVSIRAINSCDNATSISKNGIYTYIPFEGKTFPLIEVTVRAENLFGISVTATQGETVVSGTTNADGIATLEVSAFGPWAVQATYGDITNVETIYVTHADMYSVGLSLFPATIFGVVWDMSNSSPEMKRLTSENDPNGYVNNTVSSEPSPAVGTGGGSSPFDNYLPWMGMKEVNIVDRDIIDQDNPLFTRTANDTMVYIPPFYYKIISSEDMIYFYIADNKISGFELHPGSNTYVARYRVKIENGVFTSKSGGTPSYGSSFNADYARSYATKKGSGWQIFDYSTWCAIFLLYAVEFADWRSQALIGPGQVNASAGAPNGATDDMIYHTGKKTASTSSSPMQYRGIEELWGSYRQLTDGVNKLNGNMYICLDPTKYGGSIPTDYIDLGPFSSSSGYITRLNVIDTYNWCILPDQSGGSSSTYIPDRANIRNASESIYMSVTGGDWNDDTDAGIGYFLTNDSPTVGTSCRIEYRAPKGA</sequence>
<name>A0AAW6CG15_FLAPL</name>
<proteinExistence type="predicted"/>
<dbReference type="EMBL" id="JAQLWO010000002">
    <property type="protein sequence ID" value="MDB7904839.1"/>
    <property type="molecule type" value="Genomic_DNA"/>
</dbReference>
<evidence type="ECO:0008006" key="4">
    <source>
        <dbReference type="Google" id="ProtNLM"/>
    </source>
</evidence>
<comment type="caution">
    <text evidence="2">The sequence shown here is derived from an EMBL/GenBank/DDBJ whole genome shotgun (WGS) entry which is preliminary data.</text>
</comment>
<protein>
    <recommendedName>
        <fullName evidence="4">Big-1 domain-containing protein</fullName>
    </recommendedName>
</protein>
<dbReference type="Proteomes" id="UP001211006">
    <property type="component" value="Unassembled WGS sequence"/>
</dbReference>
<organism evidence="2 3">
    <name type="scientific">Flavonifractor plautii</name>
    <name type="common">Fusobacterium plautii</name>
    <dbReference type="NCBI Taxonomy" id="292800"/>
    <lineage>
        <taxon>Bacteria</taxon>
        <taxon>Bacillati</taxon>
        <taxon>Bacillota</taxon>
        <taxon>Clostridia</taxon>
        <taxon>Eubacteriales</taxon>
        <taxon>Oscillospiraceae</taxon>
        <taxon>Flavonifractor</taxon>
    </lineage>
</organism>
<dbReference type="AlphaFoldDB" id="A0AAW6CG15"/>
<dbReference type="Proteomes" id="UP001211173">
    <property type="component" value="Unassembled WGS sequence"/>
</dbReference>
<dbReference type="EMBL" id="JAQLWV010000013">
    <property type="protein sequence ID" value="MDB7933443.1"/>
    <property type="molecule type" value="Genomic_DNA"/>
</dbReference>